<protein>
    <recommendedName>
        <fullName evidence="2">Serine aminopeptidase S33 domain-containing protein</fullName>
    </recommendedName>
</protein>
<feature type="transmembrane region" description="Helical" evidence="1">
    <location>
        <begin position="367"/>
        <end position="385"/>
    </location>
</feature>
<keyword evidence="4" id="KW-1185">Reference proteome</keyword>
<sequence>MQKFKNPKFLLLFAILLIFIGSFAASLFNNSFGKVDVTRIYFDTPRGELSGLLYKPEGADDTPRPTIVATHGYLNSGEMQDAQAIEMSKRGYVVLALDQYDHGHSKHTGEKPIPFFSFWPQAIYDAVQFMYDQPFVLKDKNENGIIGVTGHSMGGFSSTHAVMLDELDFAESGIRKIFASLPVGSDYQWVKVLGFTDEDINNSYGPRFAGNIAAQYDEFFFNAEAAVAGKSVVKKDYVATEEGKGFLGNPETATAGEVYDVNGGKRIVYQPNETHPWNHFSKTSTGHAIDFYDMAFADYGDLVKVGTDGQTWMWKEWFSFVALVGFFLSFLPLIRLLSKVPFFQKSFTEKPKALSEPKTNGAKLARLLLLVFGGLYPALFFPALYSGDESGMRLLLQASMIVFVLSLGILIQTYRKATEKKIRICASIMVVLSVVQFFYLKNQATFLETTAFFGAPTVNPIAYWAINVSIVTLMIMVCYHFVSKKANGATIKNYGVTTSVQSVVASLGLAVSALVIGYALLFLVDAVFKTDFRLWTLAVKTFEVHHVVAVLKYAPLFFLYYFVVGLSVNMNTSGEKYNGAKGYVVAALHFIGGLLLYLGYHYGLLFTTGTAGYPGESLSSIIVIGLVPVLLVASIINRYFYLKTGNVYVGTFVNTLLMTTITVANTTLYTVF</sequence>
<keyword evidence="1" id="KW-0472">Membrane</keyword>
<dbReference type="RefSeq" id="WP_239673120.1">
    <property type="nucleotide sequence ID" value="NZ_CP049742.1"/>
</dbReference>
<evidence type="ECO:0000259" key="2">
    <source>
        <dbReference type="Pfam" id="PF12146"/>
    </source>
</evidence>
<dbReference type="InterPro" id="IPR022742">
    <property type="entry name" value="Hydrolase_4"/>
</dbReference>
<dbReference type="AlphaFoldDB" id="A0A7S8C8Z4"/>
<feature type="transmembrane region" description="Helical" evidence="1">
    <location>
        <begin position="317"/>
        <end position="337"/>
    </location>
</feature>
<organism evidence="3 4">
    <name type="scientific">Mangrovibacillus cuniculi</name>
    <dbReference type="NCBI Taxonomy" id="2593652"/>
    <lineage>
        <taxon>Bacteria</taxon>
        <taxon>Bacillati</taxon>
        <taxon>Bacillota</taxon>
        <taxon>Bacilli</taxon>
        <taxon>Bacillales</taxon>
        <taxon>Bacillaceae</taxon>
        <taxon>Mangrovibacillus</taxon>
    </lineage>
</organism>
<feature type="transmembrane region" description="Helical" evidence="1">
    <location>
        <begin position="391"/>
        <end position="410"/>
    </location>
</feature>
<gene>
    <name evidence="3" type="ORF">G8O30_00780</name>
</gene>
<evidence type="ECO:0000256" key="1">
    <source>
        <dbReference type="SAM" id="Phobius"/>
    </source>
</evidence>
<evidence type="ECO:0000313" key="4">
    <source>
        <dbReference type="Proteomes" id="UP000593626"/>
    </source>
</evidence>
<reference evidence="3 4" key="1">
    <citation type="submission" date="2019-07" db="EMBL/GenBank/DDBJ databases">
        <title>Genome sequence of 2 isolates from Red Sea Mangroves.</title>
        <authorList>
            <person name="Sefrji F."/>
            <person name="Michoud G."/>
            <person name="Merlino G."/>
            <person name="Daffonchio D."/>
        </authorList>
    </citation>
    <scope>NUCLEOTIDE SEQUENCE [LARGE SCALE GENOMIC DNA]</scope>
    <source>
        <strain evidence="3 4">R1DC41</strain>
    </source>
</reference>
<feature type="transmembrane region" description="Helical" evidence="1">
    <location>
        <begin position="503"/>
        <end position="524"/>
    </location>
</feature>
<accession>A0A7S8C8Z4</accession>
<feature type="transmembrane region" description="Helical" evidence="1">
    <location>
        <begin position="580"/>
        <end position="600"/>
    </location>
</feature>
<dbReference type="Proteomes" id="UP000593626">
    <property type="component" value="Chromosome"/>
</dbReference>
<feature type="transmembrane region" description="Helical" evidence="1">
    <location>
        <begin position="544"/>
        <end position="568"/>
    </location>
</feature>
<keyword evidence="1" id="KW-0812">Transmembrane</keyword>
<dbReference type="Gene3D" id="3.40.50.1820">
    <property type="entry name" value="alpha/beta hydrolase"/>
    <property type="match status" value="1"/>
</dbReference>
<feature type="transmembrane region" description="Helical" evidence="1">
    <location>
        <begin position="422"/>
        <end position="441"/>
    </location>
</feature>
<feature type="transmembrane region" description="Helical" evidence="1">
    <location>
        <begin position="461"/>
        <end position="482"/>
    </location>
</feature>
<feature type="domain" description="Serine aminopeptidase S33" evidence="2">
    <location>
        <begin position="62"/>
        <end position="163"/>
    </location>
</feature>
<feature type="transmembrane region" description="Helical" evidence="1">
    <location>
        <begin position="620"/>
        <end position="640"/>
    </location>
</feature>
<proteinExistence type="predicted"/>
<feature type="transmembrane region" description="Helical" evidence="1">
    <location>
        <begin position="647"/>
        <end position="671"/>
    </location>
</feature>
<dbReference type="SUPFAM" id="SSF53474">
    <property type="entry name" value="alpha/beta-Hydrolases"/>
    <property type="match status" value="1"/>
</dbReference>
<dbReference type="EMBL" id="CP049742">
    <property type="protein sequence ID" value="QPC45612.1"/>
    <property type="molecule type" value="Genomic_DNA"/>
</dbReference>
<dbReference type="KEGG" id="mcui:G8O30_00780"/>
<dbReference type="InterPro" id="IPR050261">
    <property type="entry name" value="FrsA_esterase"/>
</dbReference>
<dbReference type="Pfam" id="PF12146">
    <property type="entry name" value="Hydrolase_4"/>
    <property type="match status" value="1"/>
</dbReference>
<dbReference type="PANTHER" id="PTHR22946">
    <property type="entry name" value="DIENELACTONE HYDROLASE DOMAIN-CONTAINING PROTEIN-RELATED"/>
    <property type="match status" value="1"/>
</dbReference>
<keyword evidence="1" id="KW-1133">Transmembrane helix</keyword>
<dbReference type="InterPro" id="IPR029058">
    <property type="entry name" value="AB_hydrolase_fold"/>
</dbReference>
<evidence type="ECO:0000313" key="3">
    <source>
        <dbReference type="EMBL" id="QPC45612.1"/>
    </source>
</evidence>
<name>A0A7S8C8Z4_9BACI</name>